<evidence type="ECO:0000256" key="1">
    <source>
        <dbReference type="SAM" id="Coils"/>
    </source>
</evidence>
<dbReference type="AlphaFoldDB" id="A0A7R9GSZ7"/>
<evidence type="ECO:0000313" key="3">
    <source>
        <dbReference type="EMBL" id="CAD7396808.1"/>
    </source>
</evidence>
<organism evidence="3">
    <name type="scientific">Timema poppense</name>
    <name type="common">Walking stick</name>
    <dbReference type="NCBI Taxonomy" id="170557"/>
    <lineage>
        <taxon>Eukaryota</taxon>
        <taxon>Metazoa</taxon>
        <taxon>Ecdysozoa</taxon>
        <taxon>Arthropoda</taxon>
        <taxon>Hexapoda</taxon>
        <taxon>Insecta</taxon>
        <taxon>Pterygota</taxon>
        <taxon>Neoptera</taxon>
        <taxon>Polyneoptera</taxon>
        <taxon>Phasmatodea</taxon>
        <taxon>Timematodea</taxon>
        <taxon>Timematoidea</taxon>
        <taxon>Timematidae</taxon>
        <taxon>Timema</taxon>
    </lineage>
</organism>
<feature type="region of interest" description="Disordered" evidence="2">
    <location>
        <begin position="557"/>
        <end position="678"/>
    </location>
</feature>
<keyword evidence="1" id="KW-0175">Coiled coil</keyword>
<sequence>MEGVKTCQELNHDGTICEESRTLKILEELQTLYAERLKRIDDEAGGDGVQLKITTMESWVQDLTIQNAILVHTVELLEHEASERVLLLQKRLQESSKSALEYMTKVQDYDSQMQEATGEKIRSQSQEIEKHKNRVNAVGMRYLRNAFGKTRMDRASNGWVLKELGLKGNPIGQCEKGVLRWFGHVKKSTRNQLILAAENEDALKSRIVRLETDIGSLLELIRRVREDNTWSIEGLHFYEVSYEDIFGYQMSSSLAADQHPYVSPAFVKRKDSVSINSSMIVAELKAELMSLRCTQEQADDLITNKEQEIQRLVSESSRLKDDLLVKERQIQGFVKRLQELHCMMNQQVPQRNQALGEKTLSSVGVMTEPFDHDTAEAQRLGLEAALWCERVTKSETEMLRTKCDLKRVMEIQQTKMLKLTKQLQDYQLRLNTANLDSQQLHKQLEATKKQVSQKTDEVACLQKKVGDIDLSARDMRTALTAEVAEKHDQILAYRRECQQMEEQVRQADMQTHFKDDIIREMRKDIKMLRARVTALDPSYLDIPPDNRRCLSSQIPALDNTSNYQNPQSLSDHKHHHPLHQNNVCHHSEPSGAEKNRHSSPEKLQQRPRRPSKSRLSHIPETGIDKLVELSRRGSPPTKDPHTQVGDTGNRGDGFLASSSQDASAPRLNKHHNHRMSHA</sequence>
<feature type="compositionally biased region" description="Basic residues" evidence="2">
    <location>
        <begin position="605"/>
        <end position="615"/>
    </location>
</feature>
<evidence type="ECO:0000256" key="2">
    <source>
        <dbReference type="SAM" id="MobiDB-lite"/>
    </source>
</evidence>
<feature type="coiled-coil region" evidence="1">
    <location>
        <begin position="409"/>
        <end position="510"/>
    </location>
</feature>
<feature type="compositionally biased region" description="Basic residues" evidence="2">
    <location>
        <begin position="667"/>
        <end position="678"/>
    </location>
</feature>
<feature type="compositionally biased region" description="Basic and acidic residues" evidence="2">
    <location>
        <begin position="585"/>
        <end position="604"/>
    </location>
</feature>
<feature type="coiled-coil region" evidence="1">
    <location>
        <begin position="281"/>
        <end position="322"/>
    </location>
</feature>
<accession>A0A7R9GSZ7</accession>
<feature type="compositionally biased region" description="Polar residues" evidence="2">
    <location>
        <begin position="557"/>
        <end position="569"/>
    </location>
</feature>
<protein>
    <submittedName>
        <fullName evidence="3">Uncharacterized protein</fullName>
    </submittedName>
</protein>
<feature type="compositionally biased region" description="Basic and acidic residues" evidence="2">
    <location>
        <begin position="622"/>
        <end position="631"/>
    </location>
</feature>
<reference evidence="3" key="1">
    <citation type="submission" date="2020-11" db="EMBL/GenBank/DDBJ databases">
        <authorList>
            <person name="Tran Van P."/>
        </authorList>
    </citation>
    <scope>NUCLEOTIDE SEQUENCE</scope>
</reference>
<gene>
    <name evidence="3" type="ORF">TPSB3V08_LOCUS843</name>
</gene>
<proteinExistence type="predicted"/>
<name>A0A7R9GSZ7_TIMPO</name>
<dbReference type="EMBL" id="OD000289">
    <property type="protein sequence ID" value="CAD7396808.1"/>
    <property type="molecule type" value="Genomic_DNA"/>
</dbReference>